<dbReference type="InterPro" id="IPR050993">
    <property type="entry name" value="Isochorismatase_domain"/>
</dbReference>
<sequence length="628" mass="68630">MYLYFVKDRIFTCSQLDWKSKVIFHPPGPHNIVLTCLGPETIVKTENGLQDVVMGVYGTGFELAGILRYADTGYFAFEARREPLLVLSELRDHTTAETRARDFDHMYTVDCFEPAADDSGQNPPLPPRHIHAGLIEGFRRGFASVVTALLLTLNRDFRAAAQFLVDSDIKNSHGVAVLGRRTYPEDAGTQLQDEYSVQYTSPTFSLPLHAFVNSFFLLPPHVQSIIETQQVIITHHRHLAVMNSSACRTAIGPLPRSLLPFLLPRRHLSHSGTCNSSRARNAAADAVVVAASTASTPPPGAARLRPRAGAAGARAPAALSPAPPRTIFSPPHLLRNTTRALHAQSIRTMATSPPTEMRFSTWPPLPGDPPSGRDTMGFLDADAGAARNREPRHLVRLYPTSERCTPRSRHRTLPFGCDDCVSRACTRPPDERKMVKTDVHMRSVCDLQEKFRNAIYEFDSIVLSTAKLLNFARALSIPIHATTQTVSKLGPTVPAVAALLPNQPHDKTKFSMLVPQVAAALPPGSRVALVGIESHICITQTALDLRDAGHVPYVLADAVSSCNRAEVIVALDRLRAEPGIIVTTTESWMYESLGDASHPAFKSLFGVVKGSVADTKRVLEALPPTSKM</sequence>
<dbReference type="EMBL" id="LCWV01000003">
    <property type="protein sequence ID" value="PWI74818.1"/>
    <property type="molecule type" value="Genomic_DNA"/>
</dbReference>
<dbReference type="PANTHER" id="PTHR14119:SF3">
    <property type="entry name" value="ISOCHORISMATASE DOMAIN-CONTAINING PROTEIN 2"/>
    <property type="match status" value="1"/>
</dbReference>
<dbReference type="Gene3D" id="3.40.50.850">
    <property type="entry name" value="Isochorismatase-like"/>
    <property type="match status" value="1"/>
</dbReference>
<dbReference type="InterPro" id="IPR036380">
    <property type="entry name" value="Isochorismatase-like_sf"/>
</dbReference>
<protein>
    <recommendedName>
        <fullName evidence="2">Isochorismatase-like domain-containing protein</fullName>
    </recommendedName>
</protein>
<dbReference type="AlphaFoldDB" id="A0A2U3EJX6"/>
<dbReference type="Proteomes" id="UP000245956">
    <property type="component" value="Unassembled WGS sequence"/>
</dbReference>
<dbReference type="Pfam" id="PF00857">
    <property type="entry name" value="Isochorismatase"/>
    <property type="match status" value="1"/>
</dbReference>
<dbReference type="SUPFAM" id="SSF52499">
    <property type="entry name" value="Isochorismatase-like hydrolases"/>
    <property type="match status" value="1"/>
</dbReference>
<organism evidence="3 4">
    <name type="scientific">Purpureocillium lilacinum</name>
    <name type="common">Paecilomyces lilacinus</name>
    <dbReference type="NCBI Taxonomy" id="33203"/>
    <lineage>
        <taxon>Eukaryota</taxon>
        <taxon>Fungi</taxon>
        <taxon>Dikarya</taxon>
        <taxon>Ascomycota</taxon>
        <taxon>Pezizomycotina</taxon>
        <taxon>Sordariomycetes</taxon>
        <taxon>Hypocreomycetidae</taxon>
        <taxon>Hypocreales</taxon>
        <taxon>Ophiocordycipitaceae</taxon>
        <taxon>Purpureocillium</taxon>
    </lineage>
</organism>
<reference evidence="3 4" key="1">
    <citation type="journal article" date="2016" name="Front. Microbiol.">
        <title>Genome and transcriptome sequences reveal the specific parasitism of the nematophagous Purpureocillium lilacinum 36-1.</title>
        <authorList>
            <person name="Xie J."/>
            <person name="Li S."/>
            <person name="Mo C."/>
            <person name="Xiao X."/>
            <person name="Peng D."/>
            <person name="Wang G."/>
            <person name="Xiao Y."/>
        </authorList>
    </citation>
    <scope>NUCLEOTIDE SEQUENCE [LARGE SCALE GENOMIC DNA]</scope>
    <source>
        <strain evidence="3 4">36-1</strain>
    </source>
</reference>
<dbReference type="InterPro" id="IPR000868">
    <property type="entry name" value="Isochorismatase-like_dom"/>
</dbReference>
<evidence type="ECO:0000259" key="2">
    <source>
        <dbReference type="Pfam" id="PF00857"/>
    </source>
</evidence>
<comment type="similarity">
    <text evidence="1">Belongs to the isochorismatase family.</text>
</comment>
<name>A0A2U3EJX6_PURLI</name>
<comment type="caution">
    <text evidence="3">The sequence shown here is derived from an EMBL/GenBank/DDBJ whole genome shotgun (WGS) entry which is preliminary data.</text>
</comment>
<evidence type="ECO:0000313" key="4">
    <source>
        <dbReference type="Proteomes" id="UP000245956"/>
    </source>
</evidence>
<evidence type="ECO:0000313" key="3">
    <source>
        <dbReference type="EMBL" id="PWI74818.1"/>
    </source>
</evidence>
<dbReference type="PANTHER" id="PTHR14119">
    <property type="entry name" value="HYDROLASE"/>
    <property type="match status" value="1"/>
</dbReference>
<gene>
    <name evidence="3" type="ORF">PCL_08132</name>
</gene>
<evidence type="ECO:0000256" key="1">
    <source>
        <dbReference type="ARBA" id="ARBA00006336"/>
    </source>
</evidence>
<accession>A0A2U3EJX6</accession>
<feature type="domain" description="Isochorismatase-like" evidence="2">
    <location>
        <begin position="444"/>
        <end position="586"/>
    </location>
</feature>
<proteinExistence type="inferred from homology"/>